<reference evidence="4 5" key="1">
    <citation type="submission" date="2017-06" db="EMBL/GenBank/DDBJ databases">
        <authorList>
            <person name="Kim H.J."/>
            <person name="Triplett B.A."/>
        </authorList>
    </citation>
    <scope>NUCLEOTIDE SEQUENCE [LARGE SCALE GENOMIC DNA]</scope>
    <source>
        <strain evidence="4 5">DSM 43151</strain>
    </source>
</reference>
<dbReference type="PANTHER" id="PTHR47572">
    <property type="entry name" value="LIPOPROTEIN-RELATED"/>
    <property type="match status" value="1"/>
</dbReference>
<dbReference type="AlphaFoldDB" id="A0A238YDK2"/>
<evidence type="ECO:0000259" key="3">
    <source>
        <dbReference type="Pfam" id="PF08450"/>
    </source>
</evidence>
<dbReference type="InterPro" id="IPR051262">
    <property type="entry name" value="SMP-30/CGR1_Lactonase"/>
</dbReference>
<gene>
    <name evidence="4" type="ORF">SAMN06264365_104463</name>
</gene>
<sequence length="305" mass="32680">MNATCEHLTPTQPGCSRVAYAEAVGKGRPVIEPEILLDGVVFGESPRWHDGRLWFSDWGANQVIALDEDGRPEVMASVPSFPMCIDFLPDGRLLIVDSARQRLLRRESDGSLVTHADLGGISRKPWNDIVVDDRGNAYVNSIGFDFPGGEYAPGLIALVTPDGGVVQVAADLAFPNGMAITPDGRTLIVAESYAERLTAYRIDPEGLLRDRREWAATPGDHPDGICVDAEGAVWLADVGNQRCLRVREGGEVLATAGFDRGAFACVLSRGESPRLFVVGQQWGGGGERTGRVWSVPAPAPGAGHP</sequence>
<name>A0A238YDK2_9ACTN</name>
<dbReference type="InterPro" id="IPR013658">
    <property type="entry name" value="SGL"/>
</dbReference>
<dbReference type="SUPFAM" id="SSF63829">
    <property type="entry name" value="Calcium-dependent phosphotriesterase"/>
    <property type="match status" value="1"/>
</dbReference>
<organism evidence="4 5">
    <name type="scientific">Actinoplanes regularis</name>
    <dbReference type="NCBI Taxonomy" id="52697"/>
    <lineage>
        <taxon>Bacteria</taxon>
        <taxon>Bacillati</taxon>
        <taxon>Actinomycetota</taxon>
        <taxon>Actinomycetes</taxon>
        <taxon>Micromonosporales</taxon>
        <taxon>Micromonosporaceae</taxon>
        <taxon>Actinoplanes</taxon>
    </lineage>
</organism>
<evidence type="ECO:0000256" key="2">
    <source>
        <dbReference type="ARBA" id="ARBA00022801"/>
    </source>
</evidence>
<keyword evidence="5" id="KW-1185">Reference proteome</keyword>
<dbReference type="PANTHER" id="PTHR47572:SF4">
    <property type="entry name" value="LACTONASE DRP35"/>
    <property type="match status" value="1"/>
</dbReference>
<keyword evidence="2" id="KW-0378">Hydrolase</keyword>
<dbReference type="OrthoDB" id="2633250at2"/>
<accession>A0A238YDK2</accession>
<feature type="domain" description="SMP-30/Gluconolactonase/LRE-like region" evidence="3">
    <location>
        <begin position="42"/>
        <end position="266"/>
    </location>
</feature>
<evidence type="ECO:0000313" key="4">
    <source>
        <dbReference type="EMBL" id="SNR69042.1"/>
    </source>
</evidence>
<evidence type="ECO:0000313" key="5">
    <source>
        <dbReference type="Proteomes" id="UP000198415"/>
    </source>
</evidence>
<dbReference type="Proteomes" id="UP000198415">
    <property type="component" value="Unassembled WGS sequence"/>
</dbReference>
<protein>
    <submittedName>
        <fullName evidence="4">Gluconolactonase</fullName>
    </submittedName>
</protein>
<evidence type="ECO:0000256" key="1">
    <source>
        <dbReference type="ARBA" id="ARBA00008853"/>
    </source>
</evidence>
<proteinExistence type="inferred from homology"/>
<dbReference type="Pfam" id="PF08450">
    <property type="entry name" value="SGL"/>
    <property type="match status" value="1"/>
</dbReference>
<dbReference type="GO" id="GO:0016787">
    <property type="term" value="F:hydrolase activity"/>
    <property type="evidence" value="ECO:0007669"/>
    <property type="project" value="UniProtKB-KW"/>
</dbReference>
<dbReference type="InterPro" id="IPR011042">
    <property type="entry name" value="6-blade_b-propeller_TolB-like"/>
</dbReference>
<comment type="similarity">
    <text evidence="1">Belongs to the SMP-30/CGR1 family.</text>
</comment>
<dbReference type="EMBL" id="FZNR01000004">
    <property type="protein sequence ID" value="SNR69042.1"/>
    <property type="molecule type" value="Genomic_DNA"/>
</dbReference>
<dbReference type="Gene3D" id="2.120.10.30">
    <property type="entry name" value="TolB, C-terminal domain"/>
    <property type="match status" value="1"/>
</dbReference>